<comment type="similarity">
    <text evidence="4">In the C-terminal section; belongs to the transpeptidase family.</text>
</comment>
<dbReference type="GO" id="GO:0006508">
    <property type="term" value="P:proteolysis"/>
    <property type="evidence" value="ECO:0007669"/>
    <property type="project" value="UniProtKB-KW"/>
</dbReference>
<dbReference type="InterPro" id="IPR001264">
    <property type="entry name" value="Glyco_trans_51"/>
</dbReference>
<feature type="compositionally biased region" description="Basic residues" evidence="27">
    <location>
        <begin position="1"/>
        <end position="12"/>
    </location>
</feature>
<keyword evidence="9" id="KW-0121">Carboxypeptidase</keyword>
<evidence type="ECO:0000256" key="25">
    <source>
        <dbReference type="ARBA" id="ARBA00049902"/>
    </source>
</evidence>
<dbReference type="KEGG" id="cbv:U729_3048"/>
<comment type="pathway">
    <text evidence="26">Glycan biosynthesis.</text>
</comment>
<evidence type="ECO:0000256" key="14">
    <source>
        <dbReference type="ARBA" id="ARBA00022801"/>
    </source>
</evidence>
<keyword evidence="14" id="KW-0378">Hydrolase</keyword>
<dbReference type="Pfam" id="PF00912">
    <property type="entry name" value="Transgly"/>
    <property type="match status" value="1"/>
</dbReference>
<keyword evidence="11" id="KW-0328">Glycosyltransferase</keyword>
<dbReference type="EC" id="2.4.99.28" evidence="24"/>
<feature type="compositionally biased region" description="Polar residues" evidence="27">
    <location>
        <begin position="780"/>
        <end position="790"/>
    </location>
</feature>
<feature type="region of interest" description="Disordered" evidence="27">
    <location>
        <begin position="1"/>
        <end position="35"/>
    </location>
</feature>
<dbReference type="SUPFAM" id="SSF56601">
    <property type="entry name" value="beta-lactamase/transpeptidase-like"/>
    <property type="match status" value="1"/>
</dbReference>
<dbReference type="RefSeq" id="WP_039316467.1">
    <property type="nucleotide sequence ID" value="NZ_CP006905.1"/>
</dbReference>
<feature type="compositionally biased region" description="Low complexity" evidence="27">
    <location>
        <begin position="813"/>
        <end position="828"/>
    </location>
</feature>
<gene>
    <name evidence="31" type="ORF">U729_3048</name>
</gene>
<dbReference type="Gene3D" id="3.40.710.10">
    <property type="entry name" value="DD-peptidase/beta-lactamase superfamily"/>
    <property type="match status" value="1"/>
</dbReference>
<evidence type="ECO:0000256" key="18">
    <source>
        <dbReference type="ARBA" id="ARBA00022989"/>
    </source>
</evidence>
<dbReference type="InterPro" id="IPR001460">
    <property type="entry name" value="PCN-bd_Tpept"/>
</dbReference>
<keyword evidence="10" id="KW-0645">Protease</keyword>
<dbReference type="GO" id="GO:0008360">
    <property type="term" value="P:regulation of cell shape"/>
    <property type="evidence" value="ECO:0007669"/>
    <property type="project" value="UniProtKB-KW"/>
</dbReference>
<evidence type="ECO:0000256" key="24">
    <source>
        <dbReference type="ARBA" id="ARBA00044770"/>
    </source>
</evidence>
<evidence type="ECO:0000256" key="21">
    <source>
        <dbReference type="ARBA" id="ARBA00023268"/>
    </source>
</evidence>
<evidence type="ECO:0000256" key="1">
    <source>
        <dbReference type="ARBA" id="ARBA00002624"/>
    </source>
</evidence>
<dbReference type="STRING" id="1561.NPD11_2990"/>
<dbReference type="Proteomes" id="UP000030635">
    <property type="component" value="Chromosome"/>
</dbReference>
<evidence type="ECO:0000256" key="9">
    <source>
        <dbReference type="ARBA" id="ARBA00022645"/>
    </source>
</evidence>
<evidence type="ECO:0000313" key="31">
    <source>
        <dbReference type="EMBL" id="AIY83436.1"/>
    </source>
</evidence>
<dbReference type="AlphaFoldDB" id="A0A0A7FX85"/>
<protein>
    <recommendedName>
        <fullName evidence="7">Penicillin-binding protein 1A</fullName>
        <ecNumber evidence="24">2.4.99.28</ecNumber>
        <ecNumber evidence="6">3.4.16.4</ecNumber>
    </recommendedName>
</protein>
<evidence type="ECO:0000259" key="29">
    <source>
        <dbReference type="Pfam" id="PF00905"/>
    </source>
</evidence>
<comment type="subcellular location">
    <subcellularLocation>
        <location evidence="2">Cell membrane</location>
        <topology evidence="2">Single-pass type II membrane protein</topology>
    </subcellularLocation>
</comment>
<evidence type="ECO:0000256" key="13">
    <source>
        <dbReference type="ARBA" id="ARBA00022692"/>
    </source>
</evidence>
<dbReference type="Pfam" id="PF00905">
    <property type="entry name" value="Transpeptidase"/>
    <property type="match status" value="1"/>
</dbReference>
<evidence type="ECO:0000256" key="17">
    <source>
        <dbReference type="ARBA" id="ARBA00022984"/>
    </source>
</evidence>
<keyword evidence="22" id="KW-0961">Cell wall biogenesis/degradation</keyword>
<comment type="catalytic activity">
    <reaction evidence="23">
        <text>Preferential cleavage: (Ac)2-L-Lys-D-Ala-|-D-Ala. Also transpeptidation of peptidyl-alanyl moieties that are N-acyl substituents of D-alanine.</text>
        <dbReference type="EC" id="3.4.16.4"/>
    </reaction>
</comment>
<dbReference type="Gene3D" id="1.10.3810.10">
    <property type="entry name" value="Biosynthetic peptidoglycan transglycosylase-like"/>
    <property type="match status" value="1"/>
</dbReference>
<name>A0A0A7FX85_9CLOT</name>
<feature type="compositionally biased region" description="Low complexity" evidence="27">
    <location>
        <begin position="13"/>
        <end position="31"/>
    </location>
</feature>
<evidence type="ECO:0000256" key="15">
    <source>
        <dbReference type="ARBA" id="ARBA00022960"/>
    </source>
</evidence>
<sequence>MADKKVPKKNKNTKNSQTSRSNTSKSNSSKKSSSKKSKKSKKIFKWTILSIVFAFLAIAVIGVGYIVAVVKNTPPIDINQVVNVDQTLAAYDDNDKFIASLHGKEDYQKVTSEEIPKNLKNAIVAIEDERFYEHNGVDVKRILGALANDAVYFVTRKGGLQGASTLTQQLVKNTILTNKQTAERKISEIYLALELEKMLSKDEILTAYLNHFPVGGIAYGAKAGASMYFSKDVSDLNLIECAYLAGVTQAPTAYSAYNPNNEKDPTPYIKRTKTVLSKMLEHNYITKAEYDKAIKDLDNGKLKFKRTKTDYRLPYEDFIYATVDQVKKDLKAKYKYSDEQVENLVSTGGLKVYTTMDRKIQDSTQKILNNYSNFNIPGTDKVNESGIPLLQASATVTDYKTGKVLALVGGRGDQDAQSLNRAYSSLRPTGSSSKPLTVYGPAIDSQKLTAASVIDDAPIPKSVSSYNPTNSPNQYYGLTTLRESLKRSSNVGATLTLLETGSDTALSYGQKFGLKYTEDDIKKKEPSVLALGQFPNDPKDPDGGNTYLMSSAIGTFGNGGVYVKPRLYTKVVDNNGNVILDNEIQEEKILSKQAAYIVYDMLKGPIQYNAQRAQFGSMPVAGKTGTTSYNKDYWFAGLTPNLSAAVWVGYDKNNSIKGGGSGTTASNLWGKIMKVANEGLSTKDIEKPDGIVEVAVCKDSGKLPTDLCKNDPRGNRIYTEMFIEGTEPKQSCETHVSASVNTLNGKLANSNTPSGLVAQKIFIKKLYPNSKTEDYKYVLPSSSDDMTSMPNTNTNDYKKKEDDKNKKEDEVNTDNNQNNNENNQTDTTPSILDRLIG</sequence>
<evidence type="ECO:0000256" key="19">
    <source>
        <dbReference type="ARBA" id="ARBA00023136"/>
    </source>
</evidence>
<evidence type="ECO:0000313" key="32">
    <source>
        <dbReference type="Proteomes" id="UP000030635"/>
    </source>
</evidence>
<organism evidence="31 32">
    <name type="scientific">Clostridium baratii str. Sullivan</name>
    <dbReference type="NCBI Taxonomy" id="1415775"/>
    <lineage>
        <taxon>Bacteria</taxon>
        <taxon>Bacillati</taxon>
        <taxon>Bacillota</taxon>
        <taxon>Clostridia</taxon>
        <taxon>Eubacteriales</taxon>
        <taxon>Clostridiaceae</taxon>
        <taxon>Clostridium</taxon>
    </lineage>
</organism>
<dbReference type="GO" id="GO:0071555">
    <property type="term" value="P:cell wall organization"/>
    <property type="evidence" value="ECO:0007669"/>
    <property type="project" value="UniProtKB-KW"/>
</dbReference>
<dbReference type="eggNOG" id="COG0744">
    <property type="taxonomic scope" value="Bacteria"/>
</dbReference>
<dbReference type="GO" id="GO:0046677">
    <property type="term" value="P:response to antibiotic"/>
    <property type="evidence" value="ECO:0007669"/>
    <property type="project" value="UniProtKB-KW"/>
</dbReference>
<keyword evidence="13 28" id="KW-0812">Transmembrane</keyword>
<dbReference type="GO" id="GO:0009002">
    <property type="term" value="F:serine-type D-Ala-D-Ala carboxypeptidase activity"/>
    <property type="evidence" value="ECO:0007669"/>
    <property type="project" value="UniProtKB-EC"/>
</dbReference>
<evidence type="ECO:0000256" key="27">
    <source>
        <dbReference type="SAM" id="MobiDB-lite"/>
    </source>
</evidence>
<keyword evidence="8" id="KW-1003">Cell membrane</keyword>
<dbReference type="HOGENOM" id="CLU_006354_2_2_9"/>
<evidence type="ECO:0000256" key="7">
    <source>
        <dbReference type="ARBA" id="ARBA00018638"/>
    </source>
</evidence>
<evidence type="ECO:0000256" key="2">
    <source>
        <dbReference type="ARBA" id="ARBA00004401"/>
    </source>
</evidence>
<keyword evidence="15" id="KW-0133">Cell shape</keyword>
<keyword evidence="17" id="KW-0573">Peptidoglycan synthesis</keyword>
<dbReference type="EMBL" id="CP006905">
    <property type="protein sequence ID" value="AIY83436.1"/>
    <property type="molecule type" value="Genomic_DNA"/>
</dbReference>
<dbReference type="GO" id="GO:0008658">
    <property type="term" value="F:penicillin binding"/>
    <property type="evidence" value="ECO:0007669"/>
    <property type="project" value="InterPro"/>
</dbReference>
<evidence type="ECO:0000256" key="16">
    <source>
        <dbReference type="ARBA" id="ARBA00022968"/>
    </source>
</evidence>
<dbReference type="GO" id="GO:0009252">
    <property type="term" value="P:peptidoglycan biosynthetic process"/>
    <property type="evidence" value="ECO:0007669"/>
    <property type="project" value="UniProtKB-UniPathway"/>
</dbReference>
<evidence type="ECO:0000256" key="22">
    <source>
        <dbReference type="ARBA" id="ARBA00023316"/>
    </source>
</evidence>
<evidence type="ECO:0000256" key="20">
    <source>
        <dbReference type="ARBA" id="ARBA00023251"/>
    </source>
</evidence>
<dbReference type="InterPro" id="IPR023346">
    <property type="entry name" value="Lysozyme-like_dom_sf"/>
</dbReference>
<evidence type="ECO:0000256" key="6">
    <source>
        <dbReference type="ARBA" id="ARBA00012448"/>
    </source>
</evidence>
<feature type="domain" description="Penicillin-binding protein transpeptidase" evidence="29">
    <location>
        <begin position="393"/>
        <end position="673"/>
    </location>
</feature>
<proteinExistence type="inferred from homology"/>
<reference evidence="31 32" key="1">
    <citation type="journal article" date="2015" name="Infect. Genet. Evol.">
        <title>Genomic sequences of six botulinum neurotoxin-producing strains representing three clostridial species illustrate the mobility and diversity of botulinum neurotoxin genes.</title>
        <authorList>
            <person name="Smith T.J."/>
            <person name="Hill K.K."/>
            <person name="Xie G."/>
            <person name="Foley B.T."/>
            <person name="Williamson C.H."/>
            <person name="Foster J.T."/>
            <person name="Johnson S.L."/>
            <person name="Chertkov O."/>
            <person name="Teshima H."/>
            <person name="Gibbons H.S."/>
            <person name="Johnsky L.A."/>
            <person name="Karavis M.A."/>
            <person name="Smith L.A."/>
        </authorList>
    </citation>
    <scope>NUCLEOTIDE SEQUENCE [LARGE SCALE GENOMIC DNA]</scope>
    <source>
        <strain evidence="31">Sullivan</strain>
    </source>
</reference>
<evidence type="ECO:0000256" key="8">
    <source>
        <dbReference type="ARBA" id="ARBA00022475"/>
    </source>
</evidence>
<evidence type="ECO:0000259" key="30">
    <source>
        <dbReference type="Pfam" id="PF00912"/>
    </source>
</evidence>
<comment type="similarity">
    <text evidence="5">In the N-terminal section; belongs to the glycosyltransferase 51 family.</text>
</comment>
<dbReference type="PANTHER" id="PTHR32282:SF11">
    <property type="entry name" value="PENICILLIN-BINDING PROTEIN 1B"/>
    <property type="match status" value="1"/>
</dbReference>
<evidence type="ECO:0000256" key="10">
    <source>
        <dbReference type="ARBA" id="ARBA00022670"/>
    </source>
</evidence>
<keyword evidence="21" id="KW-0511">Multifunctional enzyme</keyword>
<evidence type="ECO:0000256" key="3">
    <source>
        <dbReference type="ARBA" id="ARBA00004752"/>
    </source>
</evidence>
<keyword evidence="12" id="KW-0808">Transferase</keyword>
<comment type="catalytic activity">
    <reaction evidence="25">
        <text>[GlcNAc-(1-&gt;4)-Mur2Ac(oyl-L-Ala-gamma-D-Glu-L-Lys-D-Ala-D-Ala)](n)-di-trans,octa-cis-undecaprenyl diphosphate + beta-D-GlcNAc-(1-&gt;4)-Mur2Ac(oyl-L-Ala-gamma-D-Glu-L-Lys-D-Ala-D-Ala)-di-trans,octa-cis-undecaprenyl diphosphate = [GlcNAc-(1-&gt;4)-Mur2Ac(oyl-L-Ala-gamma-D-Glu-L-Lys-D-Ala-D-Ala)](n+1)-di-trans,octa-cis-undecaprenyl diphosphate + di-trans,octa-cis-undecaprenyl diphosphate + H(+)</text>
        <dbReference type="Rhea" id="RHEA:23708"/>
        <dbReference type="Rhea" id="RHEA-COMP:9602"/>
        <dbReference type="Rhea" id="RHEA-COMP:9603"/>
        <dbReference type="ChEBI" id="CHEBI:15378"/>
        <dbReference type="ChEBI" id="CHEBI:58405"/>
        <dbReference type="ChEBI" id="CHEBI:60033"/>
        <dbReference type="ChEBI" id="CHEBI:78435"/>
        <dbReference type="EC" id="2.4.99.28"/>
    </reaction>
</comment>
<keyword evidence="32" id="KW-1185">Reference proteome</keyword>
<feature type="transmembrane region" description="Helical" evidence="28">
    <location>
        <begin position="43"/>
        <end position="68"/>
    </location>
</feature>
<dbReference type="EC" id="3.4.16.4" evidence="6"/>
<dbReference type="PANTHER" id="PTHR32282">
    <property type="entry name" value="BINDING PROTEIN TRANSPEPTIDASE, PUTATIVE-RELATED"/>
    <property type="match status" value="1"/>
</dbReference>
<comment type="function">
    <text evidence="1">Cell wall formation. Synthesis of cross-linked peptidoglycan from the lipid intermediates. The enzyme has a penicillin-insensitive transglycosylase N-terminal domain (formation of linear glycan strands) and a penicillin-sensitive transpeptidase C-terminal domain (cross-linking of the peptide subunits).</text>
</comment>
<feature type="region of interest" description="Disordered" evidence="27">
    <location>
        <begin position="778"/>
        <end position="837"/>
    </location>
</feature>
<keyword evidence="16" id="KW-0735">Signal-anchor</keyword>
<feature type="domain" description="Glycosyl transferase family 51" evidence="30">
    <location>
        <begin position="96"/>
        <end position="279"/>
    </location>
</feature>
<evidence type="ECO:0000256" key="23">
    <source>
        <dbReference type="ARBA" id="ARBA00034000"/>
    </source>
</evidence>
<dbReference type="GO" id="GO:0005886">
    <property type="term" value="C:plasma membrane"/>
    <property type="evidence" value="ECO:0007669"/>
    <property type="project" value="UniProtKB-SubCell"/>
</dbReference>
<dbReference type="InterPro" id="IPR012338">
    <property type="entry name" value="Beta-lactam/transpept-like"/>
</dbReference>
<dbReference type="GO" id="GO:0030288">
    <property type="term" value="C:outer membrane-bounded periplasmic space"/>
    <property type="evidence" value="ECO:0007669"/>
    <property type="project" value="TreeGrafter"/>
</dbReference>
<evidence type="ECO:0000256" key="12">
    <source>
        <dbReference type="ARBA" id="ARBA00022679"/>
    </source>
</evidence>
<feature type="compositionally biased region" description="Basic and acidic residues" evidence="27">
    <location>
        <begin position="796"/>
        <end position="810"/>
    </location>
</feature>
<keyword evidence="18 28" id="KW-1133">Transmembrane helix</keyword>
<comment type="pathway">
    <text evidence="3">Cell wall biogenesis; peptidoglycan biosynthesis.</text>
</comment>
<evidence type="ECO:0000256" key="26">
    <source>
        <dbReference type="ARBA" id="ARBA00060592"/>
    </source>
</evidence>
<evidence type="ECO:0000256" key="5">
    <source>
        <dbReference type="ARBA" id="ARBA00007739"/>
    </source>
</evidence>
<dbReference type="FunFam" id="1.10.3810.10:FF:000001">
    <property type="entry name" value="Penicillin-binding protein 1A"/>
    <property type="match status" value="1"/>
</dbReference>
<accession>A0A0A7FX85</accession>
<dbReference type="InterPro" id="IPR036950">
    <property type="entry name" value="PBP_transglycosylase"/>
</dbReference>
<dbReference type="OrthoDB" id="9766909at2"/>
<evidence type="ECO:0000256" key="28">
    <source>
        <dbReference type="SAM" id="Phobius"/>
    </source>
</evidence>
<dbReference type="SUPFAM" id="SSF53955">
    <property type="entry name" value="Lysozyme-like"/>
    <property type="match status" value="1"/>
</dbReference>
<keyword evidence="20" id="KW-0046">Antibiotic resistance</keyword>
<keyword evidence="19 28" id="KW-0472">Membrane</keyword>
<dbReference type="InterPro" id="IPR050396">
    <property type="entry name" value="Glycosyltr_51/Transpeptidase"/>
</dbReference>
<evidence type="ECO:0000256" key="11">
    <source>
        <dbReference type="ARBA" id="ARBA00022676"/>
    </source>
</evidence>
<dbReference type="GO" id="GO:0008955">
    <property type="term" value="F:peptidoglycan glycosyltransferase activity"/>
    <property type="evidence" value="ECO:0007669"/>
    <property type="project" value="UniProtKB-EC"/>
</dbReference>
<dbReference type="UniPathway" id="UPA00219"/>
<evidence type="ECO:0000256" key="4">
    <source>
        <dbReference type="ARBA" id="ARBA00007090"/>
    </source>
</evidence>